<feature type="domain" description="Glutamate-ammonia ligase adenylyltransferase repeated" evidence="2">
    <location>
        <begin position="22"/>
        <end position="117"/>
    </location>
</feature>
<sequence length="178" mass="19459">VADALNRIADRAAEQLILPEGKVPTDELATFRRFLKTETARLKKLHRGGGLGREVCRERARVTDELLRYMLGAVLQAEGQEKWNNEPPLALVATGGYGRGELNPHSDIDIMFLHDGKLMSGSKPTAFLQAVTNGVLYPLWDLGLKVGHAVRGIKDCVAVANEDVQSKTSLFEARLVAG</sequence>
<reference evidence="3" key="1">
    <citation type="submission" date="2018-05" db="EMBL/GenBank/DDBJ databases">
        <authorList>
            <person name="Lanie J.A."/>
            <person name="Ng W.-L."/>
            <person name="Kazmierczak K.M."/>
            <person name="Andrzejewski T.M."/>
            <person name="Davidsen T.M."/>
            <person name="Wayne K.J."/>
            <person name="Tettelin H."/>
            <person name="Glass J.I."/>
            <person name="Rusch D."/>
            <person name="Podicherti R."/>
            <person name="Tsui H.-C.T."/>
            <person name="Winkler M.E."/>
        </authorList>
    </citation>
    <scope>NUCLEOTIDE SEQUENCE</scope>
</reference>
<gene>
    <name evidence="3" type="ORF">METZ01_LOCUS474711</name>
</gene>
<name>A0A383BNX3_9ZZZZ</name>
<feature type="non-terminal residue" evidence="3">
    <location>
        <position position="1"/>
    </location>
</feature>
<dbReference type="InterPro" id="IPR005190">
    <property type="entry name" value="GlnE_rpt_dom"/>
</dbReference>
<dbReference type="GO" id="GO:0008773">
    <property type="term" value="F:[protein-PII] uridylyltransferase activity"/>
    <property type="evidence" value="ECO:0007669"/>
    <property type="project" value="InterPro"/>
</dbReference>
<dbReference type="InterPro" id="IPR010043">
    <property type="entry name" value="UTase/UR"/>
</dbReference>
<evidence type="ECO:0000313" key="3">
    <source>
        <dbReference type="EMBL" id="SVE21857.1"/>
    </source>
</evidence>
<accession>A0A383BNX3</accession>
<dbReference type="AlphaFoldDB" id="A0A383BNX3"/>
<dbReference type="GO" id="GO:0008882">
    <property type="term" value="F:[glutamate-ammonia-ligase] adenylyltransferase activity"/>
    <property type="evidence" value="ECO:0007669"/>
    <property type="project" value="InterPro"/>
</dbReference>
<dbReference type="SUPFAM" id="SSF81301">
    <property type="entry name" value="Nucleotidyltransferase"/>
    <property type="match status" value="1"/>
</dbReference>
<dbReference type="InterPro" id="IPR043519">
    <property type="entry name" value="NT_sf"/>
</dbReference>
<proteinExistence type="predicted"/>
<evidence type="ECO:0000256" key="1">
    <source>
        <dbReference type="ARBA" id="ARBA00022801"/>
    </source>
</evidence>
<dbReference type="PANTHER" id="PTHR47320:SF1">
    <property type="entry name" value="BIFUNCTIONAL URIDYLYLTRANSFERASE_URIDYLYL-REMOVING ENZYME"/>
    <property type="match status" value="1"/>
</dbReference>
<dbReference type="CDD" id="cd05401">
    <property type="entry name" value="NT_GlnE_GlnD_like"/>
    <property type="match status" value="1"/>
</dbReference>
<dbReference type="EMBL" id="UINC01202178">
    <property type="protein sequence ID" value="SVE21857.1"/>
    <property type="molecule type" value="Genomic_DNA"/>
</dbReference>
<dbReference type="Gene3D" id="3.30.460.10">
    <property type="entry name" value="Beta Polymerase, domain 2"/>
    <property type="match status" value="1"/>
</dbReference>
<protein>
    <recommendedName>
        <fullName evidence="2">Glutamate-ammonia ligase adenylyltransferase repeated domain-containing protein</fullName>
    </recommendedName>
</protein>
<dbReference type="GO" id="GO:0016787">
    <property type="term" value="F:hydrolase activity"/>
    <property type="evidence" value="ECO:0007669"/>
    <property type="project" value="UniProtKB-KW"/>
</dbReference>
<evidence type="ECO:0000259" key="2">
    <source>
        <dbReference type="Pfam" id="PF03710"/>
    </source>
</evidence>
<organism evidence="3">
    <name type="scientific">marine metagenome</name>
    <dbReference type="NCBI Taxonomy" id="408172"/>
    <lineage>
        <taxon>unclassified sequences</taxon>
        <taxon>metagenomes</taxon>
        <taxon>ecological metagenomes</taxon>
    </lineage>
</organism>
<keyword evidence="1" id="KW-0378">Hydrolase</keyword>
<dbReference type="Pfam" id="PF03710">
    <property type="entry name" value="GlnE"/>
    <property type="match status" value="1"/>
</dbReference>
<feature type="non-terminal residue" evidence="3">
    <location>
        <position position="178"/>
    </location>
</feature>
<dbReference type="PANTHER" id="PTHR47320">
    <property type="entry name" value="BIFUNCTIONAL URIDYLYLTRANSFERASE/URIDYLYL-REMOVING ENZYME"/>
    <property type="match status" value="1"/>
</dbReference>